<evidence type="ECO:0000313" key="4">
    <source>
        <dbReference type="EMBL" id="RVU96592.1"/>
    </source>
</evidence>
<evidence type="ECO:0000313" key="3">
    <source>
        <dbReference type="EMBL" id="MDT2515753.1"/>
    </source>
</evidence>
<evidence type="ECO:0000313" key="2">
    <source>
        <dbReference type="EMBL" id="MDT2402177.1"/>
    </source>
</evidence>
<feature type="transmembrane region" description="Helical" evidence="1">
    <location>
        <begin position="67"/>
        <end position="84"/>
    </location>
</feature>
<keyword evidence="1" id="KW-0472">Membrane</keyword>
<gene>
    <name evidence="4" type="ORF">EK398_14240</name>
    <name evidence="2" type="ORF">P7D43_07325</name>
    <name evidence="3" type="ORF">P7D79_16125</name>
</gene>
<dbReference type="Proteomes" id="UP001264335">
    <property type="component" value="Unassembled WGS sequence"/>
</dbReference>
<dbReference type="Proteomes" id="UP001260773">
    <property type="component" value="Unassembled WGS sequence"/>
</dbReference>
<dbReference type="EMBL" id="JARPWH010000018">
    <property type="protein sequence ID" value="MDT2402177.1"/>
    <property type="molecule type" value="Genomic_DNA"/>
</dbReference>
<dbReference type="AlphaFoldDB" id="A0A2N8PX01"/>
<keyword evidence="1" id="KW-1133">Transmembrane helix</keyword>
<name>A0A2N8PX01_ENTAV</name>
<dbReference type="RefSeq" id="WP_016181895.1">
    <property type="nucleotide sequence ID" value="NZ_CAAKOC010000192.1"/>
</dbReference>
<evidence type="ECO:0000313" key="6">
    <source>
        <dbReference type="Proteomes" id="UP001264335"/>
    </source>
</evidence>
<evidence type="ECO:0000313" key="5">
    <source>
        <dbReference type="Proteomes" id="UP000288388"/>
    </source>
</evidence>
<reference evidence="2 6" key="2">
    <citation type="submission" date="2023-03" db="EMBL/GenBank/DDBJ databases">
        <authorList>
            <person name="Shen W."/>
            <person name="Cai J."/>
        </authorList>
    </citation>
    <scope>NUCLEOTIDE SEQUENCE</scope>
    <source>
        <strain evidence="2">P33-2</strain>
        <strain evidence="3 6">Y2</strain>
    </source>
</reference>
<organism evidence="4 5">
    <name type="scientific">Enterococcus avium</name>
    <name type="common">Streptococcus avium</name>
    <dbReference type="NCBI Taxonomy" id="33945"/>
    <lineage>
        <taxon>Bacteria</taxon>
        <taxon>Bacillati</taxon>
        <taxon>Bacillota</taxon>
        <taxon>Bacilli</taxon>
        <taxon>Lactobacillales</taxon>
        <taxon>Enterococcaceae</taxon>
        <taxon>Enterococcus</taxon>
    </lineage>
</organism>
<keyword evidence="1" id="KW-0812">Transmembrane</keyword>
<dbReference type="EMBL" id="RYZS01000001">
    <property type="protein sequence ID" value="RVU96592.1"/>
    <property type="molecule type" value="Genomic_DNA"/>
</dbReference>
<sequence>MYDFFSTALPWIVLALTLAIISSKYVLFDGQGTKNQEKIGNEEVYGMCLGLCVGIVLSTTVTTIPLSYGASFGMLIGMIIGIVLKRQ</sequence>
<proteinExistence type="predicted"/>
<evidence type="ECO:0000256" key="1">
    <source>
        <dbReference type="SAM" id="Phobius"/>
    </source>
</evidence>
<comment type="caution">
    <text evidence="4">The sequence shown here is derived from an EMBL/GenBank/DDBJ whole genome shotgun (WGS) entry which is preliminary data.</text>
</comment>
<protein>
    <recommendedName>
        <fullName evidence="7">DUF2700 domain-containing protein</fullName>
    </recommendedName>
</protein>
<evidence type="ECO:0008006" key="7">
    <source>
        <dbReference type="Google" id="ProtNLM"/>
    </source>
</evidence>
<reference evidence="4 5" key="1">
    <citation type="submission" date="2018-12" db="EMBL/GenBank/DDBJ databases">
        <title>A novel vanA-carrying plasmid in a clinical isolate of Enterococcus avium.</title>
        <authorList>
            <person name="Bernasconi O.J."/>
            <person name="Luzzaro F."/>
            <person name="Endimiani A."/>
        </authorList>
    </citation>
    <scope>NUCLEOTIDE SEQUENCE [LARGE SCALE GENOMIC DNA]</scope>
    <source>
        <strain evidence="4 5">LC0559/18</strain>
    </source>
</reference>
<accession>A0A2N8PX01</accession>
<dbReference type="Proteomes" id="UP000288388">
    <property type="component" value="Unassembled WGS sequence"/>
</dbReference>
<feature type="transmembrane region" description="Helical" evidence="1">
    <location>
        <begin position="44"/>
        <end position="61"/>
    </location>
</feature>
<feature type="transmembrane region" description="Helical" evidence="1">
    <location>
        <begin position="6"/>
        <end position="23"/>
    </location>
</feature>
<dbReference type="EMBL" id="JARPWY010000053">
    <property type="protein sequence ID" value="MDT2515753.1"/>
    <property type="molecule type" value="Genomic_DNA"/>
</dbReference>